<comment type="caution">
    <text evidence="4">The sequence shown here is derived from an EMBL/GenBank/DDBJ whole genome shotgun (WGS) entry which is preliminary data.</text>
</comment>
<evidence type="ECO:0000313" key="4">
    <source>
        <dbReference type="EMBL" id="MFC5941234.1"/>
    </source>
</evidence>
<feature type="region of interest" description="Disordered" evidence="2">
    <location>
        <begin position="155"/>
        <end position="187"/>
    </location>
</feature>
<dbReference type="InterPro" id="IPR004360">
    <property type="entry name" value="Glyas_Fos-R_dOase_dom"/>
</dbReference>
<sequence>MTGPGIPGAQRVDHVALTVADLDAATAFAVDVLGGEVVYRLPPLARTDDWMSEHLDVPPRATAEIALIRLGPTTNLELFQYAVAGQVTTPPQRHDPGHQHLGFLVADVAEATAAVGRLSGLTPQDPGPAAGGRSPLAGACRARFRTPWGLAFELRSPPEPAPAARHRPDGPWTNRGARPPGPPPITGLRGVDHIGYTVADLDEALTVFADVLGGELLHRGVEADPDGPVEVAALRMGPTDNVELRTFAHTDRAVPPPRNCDVGGRHLAIHVRDVDAAARHLAARPGFTVLGAPETIDDGPIAGDRWVYVRSPIGLHVEVVRGPELDGPVTRAAGVDAARPRRGTGGGGPPTGPTFGHYPGS</sequence>
<dbReference type="EMBL" id="JBHSQQ010000024">
    <property type="protein sequence ID" value="MFC5941234.1"/>
    <property type="molecule type" value="Genomic_DNA"/>
</dbReference>
<dbReference type="Pfam" id="PF13669">
    <property type="entry name" value="Glyoxalase_4"/>
    <property type="match status" value="1"/>
</dbReference>
<keyword evidence="1" id="KW-0479">Metal-binding</keyword>
<dbReference type="InterPro" id="IPR037523">
    <property type="entry name" value="VOC_core"/>
</dbReference>
<dbReference type="SUPFAM" id="SSF54593">
    <property type="entry name" value="Glyoxalase/Bleomycin resistance protein/Dihydroxybiphenyl dioxygenase"/>
    <property type="match status" value="2"/>
</dbReference>
<name>A0ABW1HLV8_9ACTN</name>
<dbReference type="InterPro" id="IPR029068">
    <property type="entry name" value="Glyas_Bleomycin-R_OHBP_Dase"/>
</dbReference>
<keyword evidence="5" id="KW-1185">Reference proteome</keyword>
<dbReference type="PROSITE" id="PS51819">
    <property type="entry name" value="VOC"/>
    <property type="match status" value="2"/>
</dbReference>
<protein>
    <submittedName>
        <fullName evidence="4">VOC family protein</fullName>
    </submittedName>
</protein>
<dbReference type="PANTHER" id="PTHR43048:SF6">
    <property type="entry name" value="BLR8189 PROTEIN"/>
    <property type="match status" value="1"/>
</dbReference>
<evidence type="ECO:0000256" key="1">
    <source>
        <dbReference type="ARBA" id="ARBA00022723"/>
    </source>
</evidence>
<dbReference type="PANTHER" id="PTHR43048">
    <property type="entry name" value="METHYLMALONYL-COA EPIMERASE"/>
    <property type="match status" value="1"/>
</dbReference>
<accession>A0ABW1HLV8</accession>
<dbReference type="RefSeq" id="WP_377536371.1">
    <property type="nucleotide sequence ID" value="NZ_JBHSQQ010000024.1"/>
</dbReference>
<evidence type="ECO:0000256" key="2">
    <source>
        <dbReference type="SAM" id="MobiDB-lite"/>
    </source>
</evidence>
<proteinExistence type="predicted"/>
<feature type="domain" description="VOC" evidence="3">
    <location>
        <begin position="190"/>
        <end position="322"/>
    </location>
</feature>
<dbReference type="Gene3D" id="3.10.180.10">
    <property type="entry name" value="2,3-Dihydroxybiphenyl 1,2-Dioxygenase, domain 1"/>
    <property type="match status" value="2"/>
</dbReference>
<reference evidence="5" key="1">
    <citation type="journal article" date="2019" name="Int. J. Syst. Evol. Microbiol.">
        <title>The Global Catalogue of Microorganisms (GCM) 10K type strain sequencing project: providing services to taxonomists for standard genome sequencing and annotation.</title>
        <authorList>
            <consortium name="The Broad Institute Genomics Platform"/>
            <consortium name="The Broad Institute Genome Sequencing Center for Infectious Disease"/>
            <person name="Wu L."/>
            <person name="Ma J."/>
        </authorList>
    </citation>
    <scope>NUCLEOTIDE SEQUENCE [LARGE SCALE GENOMIC DNA]</scope>
    <source>
        <strain evidence="5">CGMCC 4.7173</strain>
    </source>
</reference>
<feature type="region of interest" description="Disordered" evidence="2">
    <location>
        <begin position="335"/>
        <end position="361"/>
    </location>
</feature>
<dbReference type="Pfam" id="PF00903">
    <property type="entry name" value="Glyoxalase"/>
    <property type="match status" value="1"/>
</dbReference>
<evidence type="ECO:0000313" key="5">
    <source>
        <dbReference type="Proteomes" id="UP001596207"/>
    </source>
</evidence>
<dbReference type="InterPro" id="IPR051785">
    <property type="entry name" value="MMCE/EMCE_epimerase"/>
</dbReference>
<feature type="domain" description="VOC" evidence="3">
    <location>
        <begin position="11"/>
        <end position="157"/>
    </location>
</feature>
<evidence type="ECO:0000259" key="3">
    <source>
        <dbReference type="PROSITE" id="PS51819"/>
    </source>
</evidence>
<organism evidence="4 5">
    <name type="scientific">Micromonospora harpali</name>
    <dbReference type="NCBI Taxonomy" id="1490225"/>
    <lineage>
        <taxon>Bacteria</taxon>
        <taxon>Bacillati</taxon>
        <taxon>Actinomycetota</taxon>
        <taxon>Actinomycetes</taxon>
        <taxon>Micromonosporales</taxon>
        <taxon>Micromonosporaceae</taxon>
        <taxon>Micromonospora</taxon>
    </lineage>
</organism>
<dbReference type="Proteomes" id="UP001596207">
    <property type="component" value="Unassembled WGS sequence"/>
</dbReference>
<gene>
    <name evidence="4" type="ORF">ACFPZ4_07055</name>
</gene>